<protein>
    <recommendedName>
        <fullName evidence="1">diguanylate cyclase</fullName>
        <ecNumber evidence="1">2.7.7.65</ecNumber>
    </recommendedName>
</protein>
<dbReference type="CDD" id="cd01949">
    <property type="entry name" value="GGDEF"/>
    <property type="match status" value="1"/>
</dbReference>
<dbReference type="Gene3D" id="3.30.70.270">
    <property type="match status" value="1"/>
</dbReference>
<evidence type="ECO:0000256" key="4">
    <source>
        <dbReference type="SAM" id="MobiDB-lite"/>
    </source>
</evidence>
<dbReference type="PANTHER" id="PTHR45138">
    <property type="entry name" value="REGULATORY COMPONENTS OF SENSORY TRANSDUCTION SYSTEM"/>
    <property type="match status" value="1"/>
</dbReference>
<dbReference type="InterPro" id="IPR000160">
    <property type="entry name" value="GGDEF_dom"/>
</dbReference>
<dbReference type="GO" id="GO:0005886">
    <property type="term" value="C:plasma membrane"/>
    <property type="evidence" value="ECO:0007669"/>
    <property type="project" value="TreeGrafter"/>
</dbReference>
<evidence type="ECO:0000259" key="6">
    <source>
        <dbReference type="PROSITE" id="PS50887"/>
    </source>
</evidence>
<organism evidence="7 8">
    <name type="scientific">Blastopirellula marina</name>
    <dbReference type="NCBI Taxonomy" id="124"/>
    <lineage>
        <taxon>Bacteria</taxon>
        <taxon>Pseudomonadati</taxon>
        <taxon>Planctomycetota</taxon>
        <taxon>Planctomycetia</taxon>
        <taxon>Pirellulales</taxon>
        <taxon>Pirellulaceae</taxon>
        <taxon>Blastopirellula</taxon>
    </lineage>
</organism>
<dbReference type="InterPro" id="IPR029787">
    <property type="entry name" value="Nucleotide_cyclase"/>
</dbReference>
<evidence type="ECO:0000313" key="7">
    <source>
        <dbReference type="EMBL" id="PQO34602.1"/>
    </source>
</evidence>
<dbReference type="GO" id="GO:0052621">
    <property type="term" value="F:diguanylate cyclase activity"/>
    <property type="evidence" value="ECO:0007669"/>
    <property type="project" value="UniProtKB-EC"/>
</dbReference>
<dbReference type="PANTHER" id="PTHR45138:SF9">
    <property type="entry name" value="DIGUANYLATE CYCLASE DGCM-RELATED"/>
    <property type="match status" value="1"/>
</dbReference>
<keyword evidence="5" id="KW-1133">Transmembrane helix</keyword>
<keyword evidence="5" id="KW-0812">Transmembrane</keyword>
<dbReference type="SMART" id="SM00267">
    <property type="entry name" value="GGDEF"/>
    <property type="match status" value="1"/>
</dbReference>
<dbReference type="FunFam" id="3.30.70.270:FF:000001">
    <property type="entry name" value="Diguanylate cyclase domain protein"/>
    <property type="match status" value="1"/>
</dbReference>
<name>A0A2S8FR03_9BACT</name>
<sequence>MAELLTFVLGDVFGILTLMVGIVVGFFIGRAWASFTSRRQESQLELEVKENEDGKSTVYREQLAGMIQFTNHFSGDLTKHIELLESLGQQLNHPADDSTKDVEEQSTKAVELVAEIAAANHRLKRRLESAEANLKTQAQELEESLSEARTDVLTRLLNRRAFDEEQNRRWAHWQRKEQPYSVMILDIDHFKQVNDKYGHDAGDKVLKETASRLMSVMRETDYLARIGGEEMAILLPEGDWDSIAPVACKVLDVVRCLPIIYGECEIYVTVSCGLMSVEHANSIASLMKGADEALYAAKSNGRNCGYINDGATLIPINDLAARRSEKLEEVPREQSKKPASDSPETNTNLPASGIDLVANELRNRLFQVSQKT</sequence>
<keyword evidence="5" id="KW-0472">Membrane</keyword>
<feature type="transmembrane region" description="Helical" evidence="5">
    <location>
        <begin position="12"/>
        <end position="33"/>
    </location>
</feature>
<dbReference type="AlphaFoldDB" id="A0A2S8FR03"/>
<dbReference type="EC" id="2.7.7.65" evidence="1"/>
<dbReference type="PROSITE" id="PS50887">
    <property type="entry name" value="GGDEF"/>
    <property type="match status" value="1"/>
</dbReference>
<dbReference type="Proteomes" id="UP000238322">
    <property type="component" value="Unassembled WGS sequence"/>
</dbReference>
<comment type="caution">
    <text evidence="7">The sequence shown here is derived from an EMBL/GenBank/DDBJ whole genome shotgun (WGS) entry which is preliminary data.</text>
</comment>
<feature type="domain" description="GGDEF" evidence="6">
    <location>
        <begin position="178"/>
        <end position="310"/>
    </location>
</feature>
<dbReference type="NCBIfam" id="TIGR00254">
    <property type="entry name" value="GGDEF"/>
    <property type="match status" value="1"/>
</dbReference>
<reference evidence="7 8" key="1">
    <citation type="submission" date="2018-02" db="EMBL/GenBank/DDBJ databases">
        <title>Comparative genomes isolates from brazilian mangrove.</title>
        <authorList>
            <person name="Araujo J.E."/>
            <person name="Taketani R.G."/>
            <person name="Silva M.C.P."/>
            <person name="Loureco M.V."/>
            <person name="Andreote F.D."/>
        </authorList>
    </citation>
    <scope>NUCLEOTIDE SEQUENCE [LARGE SCALE GENOMIC DNA]</scope>
    <source>
        <strain evidence="7 8">Hex-1 MGV</strain>
    </source>
</reference>
<gene>
    <name evidence="7" type="ORF">C5Y83_13905</name>
</gene>
<dbReference type="Pfam" id="PF00990">
    <property type="entry name" value="GGDEF"/>
    <property type="match status" value="1"/>
</dbReference>
<feature type="coiled-coil region" evidence="3">
    <location>
        <begin position="113"/>
        <end position="151"/>
    </location>
</feature>
<dbReference type="InterPro" id="IPR043128">
    <property type="entry name" value="Rev_trsase/Diguanyl_cyclase"/>
</dbReference>
<dbReference type="InterPro" id="IPR050469">
    <property type="entry name" value="Diguanylate_Cyclase"/>
</dbReference>
<dbReference type="GO" id="GO:0043709">
    <property type="term" value="P:cell adhesion involved in single-species biofilm formation"/>
    <property type="evidence" value="ECO:0007669"/>
    <property type="project" value="TreeGrafter"/>
</dbReference>
<evidence type="ECO:0000313" key="8">
    <source>
        <dbReference type="Proteomes" id="UP000238322"/>
    </source>
</evidence>
<dbReference type="GO" id="GO:1902201">
    <property type="term" value="P:negative regulation of bacterial-type flagellum-dependent cell motility"/>
    <property type="evidence" value="ECO:0007669"/>
    <property type="project" value="TreeGrafter"/>
</dbReference>
<evidence type="ECO:0000256" key="1">
    <source>
        <dbReference type="ARBA" id="ARBA00012528"/>
    </source>
</evidence>
<dbReference type="SUPFAM" id="SSF55073">
    <property type="entry name" value="Nucleotide cyclase"/>
    <property type="match status" value="1"/>
</dbReference>
<keyword evidence="3" id="KW-0175">Coiled coil</keyword>
<comment type="catalytic activity">
    <reaction evidence="2">
        <text>2 GTP = 3',3'-c-di-GMP + 2 diphosphate</text>
        <dbReference type="Rhea" id="RHEA:24898"/>
        <dbReference type="ChEBI" id="CHEBI:33019"/>
        <dbReference type="ChEBI" id="CHEBI:37565"/>
        <dbReference type="ChEBI" id="CHEBI:58805"/>
        <dbReference type="EC" id="2.7.7.65"/>
    </reaction>
</comment>
<accession>A0A2S8FR03</accession>
<proteinExistence type="predicted"/>
<dbReference type="EMBL" id="PUHY01000010">
    <property type="protein sequence ID" value="PQO34602.1"/>
    <property type="molecule type" value="Genomic_DNA"/>
</dbReference>
<evidence type="ECO:0000256" key="3">
    <source>
        <dbReference type="SAM" id="Coils"/>
    </source>
</evidence>
<feature type="compositionally biased region" description="Basic and acidic residues" evidence="4">
    <location>
        <begin position="325"/>
        <end position="339"/>
    </location>
</feature>
<evidence type="ECO:0000256" key="5">
    <source>
        <dbReference type="SAM" id="Phobius"/>
    </source>
</evidence>
<dbReference type="OrthoDB" id="243535at2"/>
<evidence type="ECO:0000256" key="2">
    <source>
        <dbReference type="ARBA" id="ARBA00034247"/>
    </source>
</evidence>
<dbReference type="RefSeq" id="WP_105330333.1">
    <property type="nucleotide sequence ID" value="NZ_PUHY01000010.1"/>
</dbReference>
<feature type="region of interest" description="Disordered" evidence="4">
    <location>
        <begin position="325"/>
        <end position="353"/>
    </location>
</feature>